<dbReference type="Proteomes" id="UP001566132">
    <property type="component" value="Unassembled WGS sequence"/>
</dbReference>
<keyword evidence="2" id="KW-1185">Reference proteome</keyword>
<gene>
    <name evidence="1" type="ORF">ABEB36_011677</name>
</gene>
<proteinExistence type="predicted"/>
<protein>
    <submittedName>
        <fullName evidence="1">Uncharacterized protein</fullName>
    </submittedName>
</protein>
<accession>A0ABD1E8M2</accession>
<sequence>MKSIVSVKMFGKTIGPQSKSCVLTAEQIAKDVKAVSSNEVHRNKLYQCLNMEPPQNNQLLKIEDFLKGTDNLEDIKGQLESLIDQVEGFVQRIGEDIENIEKKASECKN</sequence>
<comment type="caution">
    <text evidence="1">The sequence shown here is derived from an EMBL/GenBank/DDBJ whole genome shotgun (WGS) entry which is preliminary data.</text>
</comment>
<dbReference type="EMBL" id="JBDJPC010000009">
    <property type="protein sequence ID" value="KAL1491018.1"/>
    <property type="molecule type" value="Genomic_DNA"/>
</dbReference>
<name>A0ABD1E8M2_HYPHA</name>
<organism evidence="1 2">
    <name type="scientific">Hypothenemus hampei</name>
    <name type="common">Coffee berry borer</name>
    <dbReference type="NCBI Taxonomy" id="57062"/>
    <lineage>
        <taxon>Eukaryota</taxon>
        <taxon>Metazoa</taxon>
        <taxon>Ecdysozoa</taxon>
        <taxon>Arthropoda</taxon>
        <taxon>Hexapoda</taxon>
        <taxon>Insecta</taxon>
        <taxon>Pterygota</taxon>
        <taxon>Neoptera</taxon>
        <taxon>Endopterygota</taxon>
        <taxon>Coleoptera</taxon>
        <taxon>Polyphaga</taxon>
        <taxon>Cucujiformia</taxon>
        <taxon>Curculionidae</taxon>
        <taxon>Scolytinae</taxon>
        <taxon>Hypothenemus</taxon>
    </lineage>
</organism>
<dbReference type="AlphaFoldDB" id="A0ABD1E8M2"/>
<evidence type="ECO:0000313" key="2">
    <source>
        <dbReference type="Proteomes" id="UP001566132"/>
    </source>
</evidence>
<evidence type="ECO:0000313" key="1">
    <source>
        <dbReference type="EMBL" id="KAL1491018.1"/>
    </source>
</evidence>
<reference evidence="1 2" key="1">
    <citation type="submission" date="2024-05" db="EMBL/GenBank/DDBJ databases">
        <title>Genetic variation in Jamaican populations of the coffee berry borer (Hypothenemus hampei).</title>
        <authorList>
            <person name="Errbii M."/>
            <person name="Myrie A."/>
        </authorList>
    </citation>
    <scope>NUCLEOTIDE SEQUENCE [LARGE SCALE GENOMIC DNA]</scope>
    <source>
        <strain evidence="1">JA-Hopewell-2020-01-JO</strain>
        <tissue evidence="1">Whole body</tissue>
    </source>
</reference>